<feature type="transmembrane region" description="Helical" evidence="1">
    <location>
        <begin position="195"/>
        <end position="212"/>
    </location>
</feature>
<gene>
    <name evidence="2" type="ORF">FO442_17660</name>
</gene>
<dbReference type="EMBL" id="VLPL01000011">
    <property type="protein sequence ID" value="TSJ39883.1"/>
    <property type="molecule type" value="Genomic_DNA"/>
</dbReference>
<feature type="transmembrane region" description="Helical" evidence="1">
    <location>
        <begin position="355"/>
        <end position="375"/>
    </location>
</feature>
<evidence type="ECO:0008006" key="4">
    <source>
        <dbReference type="Google" id="ProtNLM"/>
    </source>
</evidence>
<accession>A0A556MJ34</accession>
<proteinExistence type="predicted"/>
<keyword evidence="1" id="KW-0812">Transmembrane</keyword>
<feature type="transmembrane region" description="Helical" evidence="1">
    <location>
        <begin position="224"/>
        <end position="254"/>
    </location>
</feature>
<keyword evidence="3" id="KW-1185">Reference proteome</keyword>
<feature type="transmembrane region" description="Helical" evidence="1">
    <location>
        <begin position="141"/>
        <end position="161"/>
    </location>
</feature>
<evidence type="ECO:0000256" key="1">
    <source>
        <dbReference type="SAM" id="Phobius"/>
    </source>
</evidence>
<feature type="transmembrane region" description="Helical" evidence="1">
    <location>
        <begin position="331"/>
        <end position="349"/>
    </location>
</feature>
<feature type="transmembrane region" description="Helical" evidence="1">
    <location>
        <begin position="41"/>
        <end position="62"/>
    </location>
</feature>
<feature type="transmembrane region" description="Helical" evidence="1">
    <location>
        <begin position="266"/>
        <end position="284"/>
    </location>
</feature>
<reference evidence="2 3" key="1">
    <citation type="submission" date="2019-07" db="EMBL/GenBank/DDBJ databases">
        <authorList>
            <person name="Huq M.A."/>
        </authorList>
    </citation>
    <scope>NUCLEOTIDE SEQUENCE [LARGE SCALE GENOMIC DNA]</scope>
    <source>
        <strain evidence="2 3">MAH-3</strain>
    </source>
</reference>
<name>A0A556MJ34_9FLAO</name>
<feature type="transmembrane region" description="Helical" evidence="1">
    <location>
        <begin position="173"/>
        <end position="189"/>
    </location>
</feature>
<protein>
    <recommendedName>
        <fullName evidence="4">Glycosyltransferase RgtA/B/C/D-like domain-containing protein</fullName>
    </recommendedName>
</protein>
<evidence type="ECO:0000313" key="2">
    <source>
        <dbReference type="EMBL" id="TSJ39883.1"/>
    </source>
</evidence>
<comment type="caution">
    <text evidence="2">The sequence shown here is derived from an EMBL/GenBank/DDBJ whole genome shotgun (WGS) entry which is preliminary data.</text>
</comment>
<keyword evidence="1" id="KW-0472">Membrane</keyword>
<sequence>MKTEFFGIVDFISFLGWLVIFIIIAQFIFIQNREKSAYKYFLPHFYWKIILSVAFALTYTLYYNGGDTTAYYQGAVTLNRLFFESPLDYLQEIISTPSRTSIPSYFNQATGRPPEWIYPEANSWVVCKIASFFSFFSFGSYLTLNLFFGVISTWISWKFFIFLDNNTRIKTRYLALACLFIPSVGFWCSGLMKDTIVMCAILLSIMSFFKLFKRKYIHFYRTLFTFVLANYFLFITRPFVLIGIFIPFFILIILRLNKDKPVLVRFLTRTTGILFALVCLIVYLRSSELGEFSSDQILETAKVIHSDFKVNERYTGKRYDLGLNDFSPTSLVLAIPGAVIATLYRPFIWEFEGPLMFIIGIESLFFIYFTVRFFLVNRRVASLSILYKKELLLFALLFILIFGYFVGFTSGLFGVLARLKAPALPFFLLLLFSRDQKEDLKDIDDEKLIT</sequence>
<feature type="transmembrane region" description="Helical" evidence="1">
    <location>
        <begin position="6"/>
        <end position="29"/>
    </location>
</feature>
<dbReference type="AlphaFoldDB" id="A0A556MJ34"/>
<dbReference type="RefSeq" id="WP_144334542.1">
    <property type="nucleotide sequence ID" value="NZ_VLPL01000011.1"/>
</dbReference>
<feature type="transmembrane region" description="Helical" evidence="1">
    <location>
        <begin position="387"/>
        <end position="406"/>
    </location>
</feature>
<dbReference type="Proteomes" id="UP000316008">
    <property type="component" value="Unassembled WGS sequence"/>
</dbReference>
<keyword evidence="1" id="KW-1133">Transmembrane helix</keyword>
<dbReference type="OrthoDB" id="3862418at2"/>
<evidence type="ECO:0000313" key="3">
    <source>
        <dbReference type="Proteomes" id="UP000316008"/>
    </source>
</evidence>
<organism evidence="2 3">
    <name type="scientific">Fluviicola chungangensis</name>
    <dbReference type="NCBI Taxonomy" id="2597671"/>
    <lineage>
        <taxon>Bacteria</taxon>
        <taxon>Pseudomonadati</taxon>
        <taxon>Bacteroidota</taxon>
        <taxon>Flavobacteriia</taxon>
        <taxon>Flavobacteriales</taxon>
        <taxon>Crocinitomicaceae</taxon>
        <taxon>Fluviicola</taxon>
    </lineage>
</organism>